<proteinExistence type="predicted"/>
<dbReference type="EMBL" id="LSRL02000016">
    <property type="protein sequence ID" value="TDG50286.1"/>
    <property type="molecule type" value="Genomic_DNA"/>
</dbReference>
<dbReference type="AlphaFoldDB" id="A0A484BN41"/>
<evidence type="ECO:0008006" key="5">
    <source>
        <dbReference type="Google" id="ProtNLM"/>
    </source>
</evidence>
<feature type="transmembrane region" description="Helical" evidence="2">
    <location>
        <begin position="60"/>
        <end position="84"/>
    </location>
</feature>
<feature type="region of interest" description="Disordered" evidence="1">
    <location>
        <begin position="9"/>
        <end position="38"/>
    </location>
</feature>
<sequence>MALLAISFSTAQTVQPNEQQQEQQHEQQQEQESEQQHVKVACARKNPGNNADQTRGGPQALLLVLGFGLGMGLGLGLGLGLSLCRLLHSFTVRKSQQQQQQRRAFAVGSGSKLKACCRAGEPKTLATLLQLAEERLPQWQQ</sequence>
<comment type="caution">
    <text evidence="3">The sequence shown here is derived from an EMBL/GenBank/DDBJ whole genome shotgun (WGS) entry which is preliminary data.</text>
</comment>
<evidence type="ECO:0000256" key="2">
    <source>
        <dbReference type="SAM" id="Phobius"/>
    </source>
</evidence>
<accession>A0A484BN41</accession>
<keyword evidence="4" id="KW-1185">Reference proteome</keyword>
<organism evidence="3 4">
    <name type="scientific">Drosophila navojoa</name>
    <name type="common">Fruit fly</name>
    <dbReference type="NCBI Taxonomy" id="7232"/>
    <lineage>
        <taxon>Eukaryota</taxon>
        <taxon>Metazoa</taxon>
        <taxon>Ecdysozoa</taxon>
        <taxon>Arthropoda</taxon>
        <taxon>Hexapoda</taxon>
        <taxon>Insecta</taxon>
        <taxon>Pterygota</taxon>
        <taxon>Neoptera</taxon>
        <taxon>Endopterygota</taxon>
        <taxon>Diptera</taxon>
        <taxon>Brachycera</taxon>
        <taxon>Muscomorpha</taxon>
        <taxon>Ephydroidea</taxon>
        <taxon>Drosophilidae</taxon>
        <taxon>Drosophila</taxon>
    </lineage>
</organism>
<keyword evidence="2" id="KW-0812">Transmembrane</keyword>
<evidence type="ECO:0000313" key="4">
    <source>
        <dbReference type="Proteomes" id="UP000295192"/>
    </source>
</evidence>
<reference evidence="3 4" key="1">
    <citation type="journal article" date="2019" name="J. Hered.">
        <title>An Improved Genome Assembly for Drosophila navojoa, the Basal Species in the mojavensis Cluster.</title>
        <authorList>
            <person name="Vanderlinde T."/>
            <person name="Dupim E.G."/>
            <person name="Nazario-Yepiz N.O."/>
            <person name="Carvalho A.B."/>
        </authorList>
    </citation>
    <scope>NUCLEOTIDE SEQUENCE [LARGE SCALE GENOMIC DNA]</scope>
    <source>
        <strain evidence="3">Navoj_Jal97</strain>
        <tissue evidence="3">Whole organism</tissue>
    </source>
</reference>
<dbReference type="Proteomes" id="UP000295192">
    <property type="component" value="Unassembled WGS sequence"/>
</dbReference>
<keyword evidence="2" id="KW-0472">Membrane</keyword>
<gene>
    <name evidence="3" type="ORF">AWZ03_003191</name>
</gene>
<name>A0A484BN41_DRONA</name>
<keyword evidence="2" id="KW-1133">Transmembrane helix</keyword>
<evidence type="ECO:0000313" key="3">
    <source>
        <dbReference type="EMBL" id="TDG50286.1"/>
    </source>
</evidence>
<protein>
    <recommendedName>
        <fullName evidence="5">Protein tweety homolog</fullName>
    </recommendedName>
</protein>
<evidence type="ECO:0000256" key="1">
    <source>
        <dbReference type="SAM" id="MobiDB-lite"/>
    </source>
</evidence>